<evidence type="ECO:0000256" key="1">
    <source>
        <dbReference type="ARBA" id="ARBA00011043"/>
    </source>
</evidence>
<evidence type="ECO:0000256" key="7">
    <source>
        <dbReference type="ARBA" id="ARBA00023134"/>
    </source>
</evidence>
<feature type="binding site" evidence="8">
    <location>
        <position position="23"/>
    </location>
    <ligand>
        <name>(6S)-5-formyl-5,6,7,8-tetrahydrofolate</name>
        <dbReference type="ChEBI" id="CHEBI:57457"/>
    </ligand>
</feature>
<dbReference type="CDD" id="cd14858">
    <property type="entry name" value="TrmE_N"/>
    <property type="match status" value="1"/>
</dbReference>
<dbReference type="AlphaFoldDB" id="K2N457"/>
<dbReference type="Pfam" id="PF12631">
    <property type="entry name" value="MnmE_helical"/>
    <property type="match status" value="1"/>
</dbReference>
<evidence type="ECO:0000256" key="2">
    <source>
        <dbReference type="ARBA" id="ARBA00022694"/>
    </source>
</evidence>
<dbReference type="SUPFAM" id="SSF116878">
    <property type="entry name" value="TrmE connector domain"/>
    <property type="match status" value="1"/>
</dbReference>
<accession>K2N457</accession>
<feature type="binding site" evidence="8">
    <location>
        <begin position="227"/>
        <end position="232"/>
    </location>
    <ligand>
        <name>GTP</name>
        <dbReference type="ChEBI" id="CHEBI:37565"/>
    </ligand>
</feature>
<evidence type="ECO:0000256" key="5">
    <source>
        <dbReference type="ARBA" id="ARBA00022842"/>
    </source>
</evidence>
<keyword evidence="4 8" id="KW-0378">Hydrolase</keyword>
<keyword evidence="5 8" id="KW-0460">Magnesium</keyword>
<comment type="cofactor">
    <cofactor evidence="8">
        <name>K(+)</name>
        <dbReference type="ChEBI" id="CHEBI:29103"/>
    </cofactor>
    <text evidence="8">Binds 1 potassium ion per subunit.</text>
</comment>
<proteinExistence type="inferred from homology"/>
<dbReference type="Gene3D" id="3.40.50.300">
    <property type="entry name" value="P-loop containing nucleotide triphosphate hydrolases"/>
    <property type="match status" value="1"/>
</dbReference>
<feature type="binding site" evidence="8">
    <location>
        <position position="439"/>
    </location>
    <ligand>
        <name>(6S)-5-formyl-5,6,7,8-tetrahydrofolate</name>
        <dbReference type="ChEBI" id="CHEBI:57457"/>
    </ligand>
</feature>
<dbReference type="Pfam" id="PF01926">
    <property type="entry name" value="MMR_HSR1"/>
    <property type="match status" value="1"/>
</dbReference>
<evidence type="ECO:0000256" key="8">
    <source>
        <dbReference type="HAMAP-Rule" id="MF_00379"/>
    </source>
</evidence>
<comment type="subcellular location">
    <subcellularLocation>
        <location evidence="8">Cytoplasm</location>
    </subcellularLocation>
</comment>
<dbReference type="GO" id="GO:0046872">
    <property type="term" value="F:metal ion binding"/>
    <property type="evidence" value="ECO:0007669"/>
    <property type="project" value="UniProtKB-KW"/>
</dbReference>
<dbReference type="InterPro" id="IPR005225">
    <property type="entry name" value="Small_GTP-bd"/>
</dbReference>
<feature type="binding site" evidence="8">
    <location>
        <position position="252"/>
    </location>
    <ligand>
        <name>Mg(2+)</name>
        <dbReference type="ChEBI" id="CHEBI:18420"/>
    </ligand>
</feature>
<feature type="binding site" evidence="8">
    <location>
        <begin position="271"/>
        <end position="274"/>
    </location>
    <ligand>
        <name>GTP</name>
        <dbReference type="ChEBI" id="CHEBI:37565"/>
    </ligand>
</feature>
<organism evidence="10 11">
    <name type="scientific">Nitratireductor pacificus pht-3B</name>
    <dbReference type="NCBI Taxonomy" id="391937"/>
    <lineage>
        <taxon>Bacteria</taxon>
        <taxon>Pseudomonadati</taxon>
        <taxon>Pseudomonadota</taxon>
        <taxon>Alphaproteobacteria</taxon>
        <taxon>Hyphomicrobiales</taxon>
        <taxon>Phyllobacteriaceae</taxon>
        <taxon>Nitratireductor</taxon>
    </lineage>
</organism>
<dbReference type="InterPro" id="IPR018948">
    <property type="entry name" value="GTP-bd_TrmE_N"/>
</dbReference>
<dbReference type="EC" id="3.6.-.-" evidence="8"/>
<keyword evidence="2 8" id="KW-0819">tRNA processing</keyword>
<dbReference type="NCBIfam" id="NF003661">
    <property type="entry name" value="PRK05291.1-3"/>
    <property type="match status" value="1"/>
</dbReference>
<dbReference type="FunFam" id="3.30.1360.120:FF:000007">
    <property type="entry name" value="tRNA modification GTPase GTPBP3, mitochondrial"/>
    <property type="match status" value="1"/>
</dbReference>
<comment type="similarity">
    <text evidence="1 8">Belongs to the TRAFAC class TrmE-Era-EngA-EngB-Septin-like GTPase superfamily. TrmE GTPase family.</text>
</comment>
<evidence type="ECO:0000256" key="6">
    <source>
        <dbReference type="ARBA" id="ARBA00022958"/>
    </source>
</evidence>
<dbReference type="Proteomes" id="UP000006786">
    <property type="component" value="Unassembled WGS sequence"/>
</dbReference>
<comment type="caution">
    <text evidence="8">Lacks conserved residue(s) required for the propagation of feature annotation.</text>
</comment>
<evidence type="ECO:0000313" key="11">
    <source>
        <dbReference type="Proteomes" id="UP000006786"/>
    </source>
</evidence>
<keyword evidence="8" id="KW-0479">Metal-binding</keyword>
<reference evidence="10 11" key="1">
    <citation type="journal article" date="2012" name="J. Bacteriol.">
        <title>Genome Sequence of Nitratireductor pacificus Type Strain pht-3B.</title>
        <authorList>
            <person name="Lai Q."/>
            <person name="Li G."/>
            <person name="Shao Z."/>
        </authorList>
    </citation>
    <scope>NUCLEOTIDE SEQUENCE [LARGE SCALE GENOMIC DNA]</scope>
    <source>
        <strain evidence="11">pht-3B</strain>
    </source>
</reference>
<dbReference type="PANTHER" id="PTHR42714">
    <property type="entry name" value="TRNA MODIFICATION GTPASE GTPBP3"/>
    <property type="match status" value="1"/>
</dbReference>
<keyword evidence="8" id="KW-0963">Cytoplasm</keyword>
<keyword evidence="6 8" id="KW-0630">Potassium</keyword>
<protein>
    <recommendedName>
        <fullName evidence="8">tRNA modification GTPase MnmE</fullName>
        <ecNumber evidence="8">3.6.-.-</ecNumber>
    </recommendedName>
</protein>
<dbReference type="NCBIfam" id="TIGR00231">
    <property type="entry name" value="small_GTP"/>
    <property type="match status" value="1"/>
</dbReference>
<dbReference type="SUPFAM" id="SSF52540">
    <property type="entry name" value="P-loop containing nucleoside triphosphate hydrolases"/>
    <property type="match status" value="1"/>
</dbReference>
<comment type="caution">
    <text evidence="10">The sequence shown here is derived from an EMBL/GenBank/DDBJ whole genome shotgun (WGS) entry which is preliminary data.</text>
</comment>
<dbReference type="GO" id="GO:0005525">
    <property type="term" value="F:GTP binding"/>
    <property type="evidence" value="ECO:0007669"/>
    <property type="project" value="UniProtKB-UniRule"/>
</dbReference>
<gene>
    <name evidence="8" type="primary">mnmE</name>
    <name evidence="8 10" type="synonym">trmE</name>
    <name evidence="10" type="ORF">NA2_09608</name>
</gene>
<feature type="binding site" evidence="8">
    <location>
        <position position="80"/>
    </location>
    <ligand>
        <name>(6S)-5-formyl-5,6,7,8-tetrahydrofolate</name>
        <dbReference type="ChEBI" id="CHEBI:57457"/>
    </ligand>
</feature>
<evidence type="ECO:0000259" key="9">
    <source>
        <dbReference type="PROSITE" id="PS51709"/>
    </source>
</evidence>
<dbReference type="InterPro" id="IPR004520">
    <property type="entry name" value="GTPase_MnmE"/>
</dbReference>
<dbReference type="Gene3D" id="3.30.1360.120">
    <property type="entry name" value="Probable tRNA modification gtpase trme, domain 1"/>
    <property type="match status" value="1"/>
</dbReference>
<comment type="function">
    <text evidence="8">Exhibits a very high intrinsic GTPase hydrolysis rate. Involved in the addition of a carboxymethylaminomethyl (cmnm) group at the wobble position (U34) of certain tRNAs, forming tRNA-cmnm(5)s(2)U34.</text>
</comment>
<dbReference type="GO" id="GO:0030488">
    <property type="term" value="P:tRNA methylation"/>
    <property type="evidence" value="ECO:0007669"/>
    <property type="project" value="TreeGrafter"/>
</dbReference>
<dbReference type="InterPro" id="IPR031168">
    <property type="entry name" value="G_TrmE"/>
</dbReference>
<dbReference type="STRING" id="391937.NA2_09608"/>
<dbReference type="PATRIC" id="fig|391937.3.peg.1979"/>
<sequence>MQMRETIFALSSGGLPAGVAIIRLSGPGVTDALAAMAGEVPPARRARLTDIRREDGALLDRGLILFFPAPHSFTGEDCGELHLHGGRAVVQAVLDLLGHRPDFRAAEAGEFTRRAFLNGKLDLTGAEALADLIAAETEAQHRFALASGDVRHQQLYAGWRRTLIRARAMIEAELDFADEEDVPGSVSGMAWREIEDLCSQMAKHADGYRDAEIIRDGFRVVILGAPNAGKSSLLNAMARRDIAIVTDEPGTTRDVLEAVLDIGGAKVIVTDTAGIRANPGRIEAMGMDRAMDRARDADLILLLEDADNPQPVAPPENARHIRVANKIDLLAGRLLPDGYDCAVSAASGEGLDALFSEIGTISGTSTRRAADLLPFRERHVRLIRAAIRHARRAADMNGLDLELRAEELRLAADALGRIAGTIDVEDLLDTIFSQFCIGK</sequence>
<dbReference type="InterPro" id="IPR027266">
    <property type="entry name" value="TrmE/GcvT-like"/>
</dbReference>
<dbReference type="HAMAP" id="MF_00379">
    <property type="entry name" value="GTPase_MnmE"/>
    <property type="match status" value="1"/>
</dbReference>
<dbReference type="Gene3D" id="1.20.120.430">
    <property type="entry name" value="tRNA modification GTPase MnmE domain 2"/>
    <property type="match status" value="1"/>
</dbReference>
<feature type="binding site" evidence="8">
    <location>
        <begin position="246"/>
        <end position="252"/>
    </location>
    <ligand>
        <name>GTP</name>
        <dbReference type="ChEBI" id="CHEBI:37565"/>
    </ligand>
</feature>
<keyword evidence="3 8" id="KW-0547">Nucleotide-binding</keyword>
<dbReference type="eggNOG" id="COG0486">
    <property type="taxonomic scope" value="Bacteria"/>
</dbReference>
<feature type="binding site" evidence="8">
    <location>
        <position position="231"/>
    </location>
    <ligand>
        <name>Mg(2+)</name>
        <dbReference type="ChEBI" id="CHEBI:18420"/>
    </ligand>
</feature>
<feature type="domain" description="TrmE-type G" evidence="9">
    <location>
        <begin position="217"/>
        <end position="363"/>
    </location>
</feature>
<keyword evidence="11" id="KW-1185">Reference proteome</keyword>
<name>K2N457_9HYPH</name>
<dbReference type="GO" id="GO:0002098">
    <property type="term" value="P:tRNA wobble uridine modification"/>
    <property type="evidence" value="ECO:0007669"/>
    <property type="project" value="TreeGrafter"/>
</dbReference>
<comment type="subunit">
    <text evidence="8">Homodimer. Heterotetramer of two MnmE and two MnmG subunits.</text>
</comment>
<dbReference type="InterPro" id="IPR027417">
    <property type="entry name" value="P-loop_NTPase"/>
</dbReference>
<dbReference type="InterPro" id="IPR006073">
    <property type="entry name" value="GTP-bd"/>
</dbReference>
<feature type="binding site" evidence="8">
    <location>
        <position position="120"/>
    </location>
    <ligand>
        <name>(6S)-5-formyl-5,6,7,8-tetrahydrofolate</name>
        <dbReference type="ChEBI" id="CHEBI:57457"/>
    </ligand>
</feature>
<dbReference type="InterPro" id="IPR027368">
    <property type="entry name" value="MnmE_dom2"/>
</dbReference>
<dbReference type="GO" id="GO:0003924">
    <property type="term" value="F:GTPase activity"/>
    <property type="evidence" value="ECO:0007669"/>
    <property type="project" value="UniProtKB-UniRule"/>
</dbReference>
<evidence type="ECO:0000256" key="3">
    <source>
        <dbReference type="ARBA" id="ARBA00022741"/>
    </source>
</evidence>
<keyword evidence="7 8" id="KW-0342">GTP-binding</keyword>
<dbReference type="Pfam" id="PF10396">
    <property type="entry name" value="TrmE_N"/>
    <property type="match status" value="1"/>
</dbReference>
<dbReference type="GO" id="GO:0005737">
    <property type="term" value="C:cytoplasm"/>
    <property type="evidence" value="ECO:0007669"/>
    <property type="project" value="UniProtKB-SubCell"/>
</dbReference>
<evidence type="ECO:0000256" key="4">
    <source>
        <dbReference type="ARBA" id="ARBA00022801"/>
    </source>
</evidence>
<evidence type="ECO:0000313" key="10">
    <source>
        <dbReference type="EMBL" id="EKF19028.1"/>
    </source>
</evidence>
<dbReference type="EMBL" id="AMRM01000009">
    <property type="protein sequence ID" value="EKF19028.1"/>
    <property type="molecule type" value="Genomic_DNA"/>
</dbReference>
<dbReference type="InterPro" id="IPR025867">
    <property type="entry name" value="MnmE_helical"/>
</dbReference>
<dbReference type="PROSITE" id="PS51709">
    <property type="entry name" value="G_TRME"/>
    <property type="match status" value="1"/>
</dbReference>
<dbReference type="CDD" id="cd04164">
    <property type="entry name" value="trmE"/>
    <property type="match status" value="1"/>
</dbReference>
<dbReference type="PANTHER" id="PTHR42714:SF2">
    <property type="entry name" value="TRNA MODIFICATION GTPASE GTPBP3, MITOCHONDRIAL"/>
    <property type="match status" value="1"/>
</dbReference>